<protein>
    <submittedName>
        <fullName evidence="9">Putative Tripartite ATP-independent periplasmic transporter, DctQ component family protein</fullName>
    </submittedName>
</protein>
<dbReference type="EMBL" id="FLUQ01000002">
    <property type="protein sequence ID" value="SBW02775.1"/>
    <property type="molecule type" value="Genomic_DNA"/>
</dbReference>
<evidence type="ECO:0000256" key="2">
    <source>
        <dbReference type="ARBA" id="ARBA00022448"/>
    </source>
</evidence>
<feature type="transmembrane region" description="Helical" evidence="7">
    <location>
        <begin position="12"/>
        <end position="40"/>
    </location>
</feature>
<feature type="transmembrane region" description="Helical" evidence="7">
    <location>
        <begin position="131"/>
        <end position="152"/>
    </location>
</feature>
<keyword evidence="2" id="KW-0813">Transport</keyword>
<keyword evidence="3" id="KW-1003">Cell membrane</keyword>
<evidence type="ECO:0000313" key="9">
    <source>
        <dbReference type="EMBL" id="SBW02775.1"/>
    </source>
</evidence>
<organism evidence="9">
    <name type="scientific">uncultured delta proteobacterium</name>
    <dbReference type="NCBI Taxonomy" id="34034"/>
    <lineage>
        <taxon>Bacteria</taxon>
        <taxon>Deltaproteobacteria</taxon>
        <taxon>environmental samples</taxon>
    </lineage>
</organism>
<evidence type="ECO:0000256" key="5">
    <source>
        <dbReference type="ARBA" id="ARBA00022989"/>
    </source>
</evidence>
<keyword evidence="6 7" id="KW-0472">Membrane</keyword>
<evidence type="ECO:0000256" key="4">
    <source>
        <dbReference type="ARBA" id="ARBA00022692"/>
    </source>
</evidence>
<dbReference type="GO" id="GO:0005886">
    <property type="term" value="C:plasma membrane"/>
    <property type="evidence" value="ECO:0007669"/>
    <property type="project" value="UniProtKB-SubCell"/>
</dbReference>
<keyword evidence="4 7" id="KW-0812">Transmembrane</keyword>
<proteinExistence type="predicted"/>
<evidence type="ECO:0000256" key="7">
    <source>
        <dbReference type="SAM" id="Phobius"/>
    </source>
</evidence>
<accession>A0A212JTY9</accession>
<evidence type="ECO:0000256" key="1">
    <source>
        <dbReference type="ARBA" id="ARBA00004651"/>
    </source>
</evidence>
<comment type="subcellular location">
    <subcellularLocation>
        <location evidence="1">Cell membrane</location>
        <topology evidence="1">Multi-pass membrane protein</topology>
    </subcellularLocation>
</comment>
<dbReference type="AlphaFoldDB" id="A0A212JTY9"/>
<evidence type="ECO:0000256" key="6">
    <source>
        <dbReference type="ARBA" id="ARBA00023136"/>
    </source>
</evidence>
<evidence type="ECO:0000256" key="3">
    <source>
        <dbReference type="ARBA" id="ARBA00022475"/>
    </source>
</evidence>
<evidence type="ECO:0000259" key="8">
    <source>
        <dbReference type="Pfam" id="PF04290"/>
    </source>
</evidence>
<dbReference type="Pfam" id="PF04290">
    <property type="entry name" value="DctQ"/>
    <property type="match status" value="1"/>
</dbReference>
<feature type="domain" description="Tripartite ATP-independent periplasmic transporters DctQ component" evidence="8">
    <location>
        <begin position="30"/>
        <end position="157"/>
    </location>
</feature>
<sequence length="171" mass="17912">MNSFLDISEKWLRYASLAAATLGGLAMLAMLAVVAANIALRPFGESVRGTVEISGYLCALAVGLCMPAAQAVGSHIAAGVWVSSLPRPVRLFQKEVSSLICAALLVLVARELFGIAAYARDMGEYIEGFDISYYPMAVGFAFGVCLHAAIFAHGALRAVFPAPKTDRGGAA</sequence>
<dbReference type="InterPro" id="IPR055348">
    <property type="entry name" value="DctQ"/>
</dbReference>
<keyword evidence="5 7" id="KW-1133">Transmembrane helix</keyword>
<feature type="transmembrane region" description="Helical" evidence="7">
    <location>
        <begin position="96"/>
        <end position="119"/>
    </location>
</feature>
<reference evidence="9" key="1">
    <citation type="submission" date="2016-04" db="EMBL/GenBank/DDBJ databases">
        <authorList>
            <person name="Evans L.H."/>
            <person name="Alamgir A."/>
            <person name="Owens N."/>
            <person name="Weber N.D."/>
            <person name="Virtaneva K."/>
            <person name="Barbian K."/>
            <person name="Babar A."/>
            <person name="Rosenke K."/>
        </authorList>
    </citation>
    <scope>NUCLEOTIDE SEQUENCE</scope>
    <source>
        <strain evidence="9">86</strain>
    </source>
</reference>
<gene>
    <name evidence="9" type="ORF">KL86DPRO_20030</name>
</gene>
<name>A0A212JTY9_9DELT</name>